<accession>A0A934T0P9</accession>
<feature type="domain" description="Major facilitator superfamily (MFS) profile" evidence="5">
    <location>
        <begin position="14"/>
        <end position="388"/>
    </location>
</feature>
<organism evidence="6 7">
    <name type="scientific">Noviherbaspirillum pedocola</name>
    <dbReference type="NCBI Taxonomy" id="2801341"/>
    <lineage>
        <taxon>Bacteria</taxon>
        <taxon>Pseudomonadati</taxon>
        <taxon>Pseudomonadota</taxon>
        <taxon>Betaproteobacteria</taxon>
        <taxon>Burkholderiales</taxon>
        <taxon>Oxalobacteraceae</taxon>
        <taxon>Noviherbaspirillum</taxon>
    </lineage>
</organism>
<protein>
    <submittedName>
        <fullName evidence="6">YbfB/YjiJ family MFS transporter</fullName>
    </submittedName>
</protein>
<evidence type="ECO:0000259" key="5">
    <source>
        <dbReference type="PROSITE" id="PS50850"/>
    </source>
</evidence>
<keyword evidence="2 4" id="KW-1133">Transmembrane helix</keyword>
<proteinExistence type="predicted"/>
<dbReference type="EMBL" id="JAEPBG010000023">
    <property type="protein sequence ID" value="MBK4738561.1"/>
    <property type="molecule type" value="Genomic_DNA"/>
</dbReference>
<name>A0A934T0P9_9BURK</name>
<feature type="transmembrane region" description="Helical" evidence="4">
    <location>
        <begin position="207"/>
        <end position="226"/>
    </location>
</feature>
<dbReference type="AlphaFoldDB" id="A0A934T0P9"/>
<evidence type="ECO:0000256" key="3">
    <source>
        <dbReference type="ARBA" id="ARBA00023136"/>
    </source>
</evidence>
<feature type="transmembrane region" description="Helical" evidence="4">
    <location>
        <begin position="85"/>
        <end position="105"/>
    </location>
</feature>
<dbReference type="Gene3D" id="1.20.1250.20">
    <property type="entry name" value="MFS general substrate transporter like domains"/>
    <property type="match status" value="2"/>
</dbReference>
<comment type="caution">
    <text evidence="6">The sequence shown here is derived from an EMBL/GenBank/DDBJ whole genome shotgun (WGS) entry which is preliminary data.</text>
</comment>
<dbReference type="Pfam" id="PF06779">
    <property type="entry name" value="MFS_4"/>
    <property type="match status" value="1"/>
</dbReference>
<evidence type="ECO:0000313" key="6">
    <source>
        <dbReference type="EMBL" id="MBK4738561.1"/>
    </source>
</evidence>
<dbReference type="GO" id="GO:0005886">
    <property type="term" value="C:plasma membrane"/>
    <property type="evidence" value="ECO:0007669"/>
    <property type="project" value="TreeGrafter"/>
</dbReference>
<dbReference type="SUPFAM" id="SSF103473">
    <property type="entry name" value="MFS general substrate transporter"/>
    <property type="match status" value="1"/>
</dbReference>
<evidence type="ECO:0000256" key="2">
    <source>
        <dbReference type="ARBA" id="ARBA00022989"/>
    </source>
</evidence>
<dbReference type="PANTHER" id="PTHR23537:SF1">
    <property type="entry name" value="SUGAR TRANSPORTER"/>
    <property type="match status" value="1"/>
</dbReference>
<keyword evidence="7" id="KW-1185">Reference proteome</keyword>
<sequence length="390" mass="39476">MHDATPRALRAWLPLALAGWCATLAGIGIGRFSYVPLLPLMIDAGWTSPAGAAGLAAANLLGYLAGALAAHPLALRIGATRAIRFSLLVLPLSFLACALQPAFAWMWFSRLAAGVAGGMLMIIAAPYVLTRVPAALRGKAVGIVFAGIGVGIIAAGLGVPAAGAVHLRAAWLALAACGFLALAYAWPKFAGDDIHVAAEAGPLLPRGPMLALACAYALDAIGYLPHAVFWVEYLVHGIGLPMSIGGVSWAVFGVGATLGPLIAGYAADRFGFRLALVGSLAVKAAAVALPLASSSVPALLLSAFLVGALTPGLVAVTSGRVVEIAGAAAHRRNWAMLTFLWALLQAAGGYAMTALYAALHSFSLLFVIGAAALSLAAVIAAGATNAKPLR</sequence>
<gene>
    <name evidence="6" type="ORF">JJB74_28430</name>
</gene>
<feature type="transmembrane region" description="Helical" evidence="4">
    <location>
        <begin position="141"/>
        <end position="163"/>
    </location>
</feature>
<dbReference type="InterPro" id="IPR010645">
    <property type="entry name" value="MFS_4"/>
</dbReference>
<feature type="transmembrane region" description="Helical" evidence="4">
    <location>
        <begin position="274"/>
        <end position="292"/>
    </location>
</feature>
<reference evidence="6" key="1">
    <citation type="submission" date="2021-01" db="EMBL/GenBank/DDBJ databases">
        <title>Genome sequence of strain Noviherbaspirillum sp. DKR-6.</title>
        <authorList>
            <person name="Chaudhary D.K."/>
        </authorList>
    </citation>
    <scope>NUCLEOTIDE SEQUENCE</scope>
    <source>
        <strain evidence="6">DKR-6</strain>
    </source>
</reference>
<dbReference type="RefSeq" id="WP_200597898.1">
    <property type="nucleotide sequence ID" value="NZ_JAEPBG010000023.1"/>
</dbReference>
<evidence type="ECO:0000256" key="1">
    <source>
        <dbReference type="ARBA" id="ARBA00022692"/>
    </source>
</evidence>
<feature type="transmembrane region" description="Helical" evidence="4">
    <location>
        <begin position="364"/>
        <end position="384"/>
    </location>
</feature>
<feature type="transmembrane region" description="Helical" evidence="4">
    <location>
        <begin position="334"/>
        <end position="358"/>
    </location>
</feature>
<dbReference type="PROSITE" id="PS50850">
    <property type="entry name" value="MFS"/>
    <property type="match status" value="1"/>
</dbReference>
<keyword evidence="1 4" id="KW-0812">Transmembrane</keyword>
<dbReference type="Proteomes" id="UP000622890">
    <property type="component" value="Unassembled WGS sequence"/>
</dbReference>
<feature type="transmembrane region" description="Helical" evidence="4">
    <location>
        <begin position="52"/>
        <end position="73"/>
    </location>
</feature>
<dbReference type="InterPro" id="IPR020846">
    <property type="entry name" value="MFS_dom"/>
</dbReference>
<feature type="transmembrane region" description="Helical" evidence="4">
    <location>
        <begin position="246"/>
        <end position="267"/>
    </location>
</feature>
<evidence type="ECO:0000313" key="7">
    <source>
        <dbReference type="Proteomes" id="UP000622890"/>
    </source>
</evidence>
<keyword evidence="3 4" id="KW-0472">Membrane</keyword>
<dbReference type="GO" id="GO:0022857">
    <property type="term" value="F:transmembrane transporter activity"/>
    <property type="evidence" value="ECO:0007669"/>
    <property type="project" value="InterPro"/>
</dbReference>
<feature type="transmembrane region" description="Helical" evidence="4">
    <location>
        <begin position="169"/>
        <end position="186"/>
    </location>
</feature>
<dbReference type="InterPro" id="IPR036259">
    <property type="entry name" value="MFS_trans_sf"/>
</dbReference>
<feature type="transmembrane region" description="Helical" evidence="4">
    <location>
        <begin position="111"/>
        <end position="129"/>
    </location>
</feature>
<dbReference type="PANTHER" id="PTHR23537">
    <property type="match status" value="1"/>
</dbReference>
<feature type="transmembrane region" description="Helical" evidence="4">
    <location>
        <begin position="298"/>
        <end position="322"/>
    </location>
</feature>
<evidence type="ECO:0000256" key="4">
    <source>
        <dbReference type="SAM" id="Phobius"/>
    </source>
</evidence>
<feature type="transmembrane region" description="Helical" evidence="4">
    <location>
        <begin position="12"/>
        <end position="32"/>
    </location>
</feature>